<comment type="caution">
    <text evidence="14">Lacks conserved residue(s) required for the propagation of feature annotation.</text>
</comment>
<keyword evidence="4 14" id="KW-1003">Cell membrane</keyword>
<dbReference type="InterPro" id="IPR042235">
    <property type="entry name" value="ZP-C_dom"/>
</dbReference>
<evidence type="ECO:0000256" key="7">
    <source>
        <dbReference type="ARBA" id="ARBA00022685"/>
    </source>
</evidence>
<comment type="function">
    <text evidence="14">Component of the zona pellucida, an extracellular matrix surrounding oocytes which mediates sperm binding, induction of the acrosome reaction and prevents post-fertilization polyspermy. The zona pellucida is composed of 3 to 4 glycoproteins, ZP1, ZP2, ZP3, and ZP4. ZP3 is essential for sperm binding and zona matrix formation.</text>
</comment>
<protein>
    <recommendedName>
        <fullName evidence="3 14">Zona pellucida sperm-binding protein 3</fullName>
    </recommendedName>
</protein>
<keyword evidence="8 14" id="KW-0812">Transmembrane</keyword>
<dbReference type="PRINTS" id="PR00023">
    <property type="entry name" value="ZPELLUCIDA"/>
</dbReference>
<dbReference type="PROSITE" id="PS51034">
    <property type="entry name" value="ZP_2"/>
    <property type="match status" value="1"/>
</dbReference>
<comment type="domain">
    <text evidence="14">The ZP domain is involved in the polymerization of the ZP proteins to form the zona pellucida.</text>
</comment>
<dbReference type="InterPro" id="IPR055356">
    <property type="entry name" value="ZP-N"/>
</dbReference>
<keyword evidence="13" id="KW-0325">Glycoprotein</keyword>
<dbReference type="InterPro" id="IPR055355">
    <property type="entry name" value="ZP-C"/>
</dbReference>
<dbReference type="GO" id="GO:0035804">
    <property type="term" value="F:structural constituent of egg coat"/>
    <property type="evidence" value="ECO:0007669"/>
    <property type="project" value="UniProtKB-UniRule"/>
</dbReference>
<accession>A0A8C4S8V5</accession>
<keyword evidence="9 14" id="KW-0732">Signal</keyword>
<dbReference type="FunFam" id="2.60.40.3210:FF:000001">
    <property type="entry name" value="Zona pellucida sperm-binding protein 3"/>
    <property type="match status" value="1"/>
</dbReference>
<keyword evidence="10 14" id="KW-1133">Transmembrane helix</keyword>
<reference evidence="16" key="1">
    <citation type="submission" date="2021-06" db="EMBL/GenBank/DDBJ databases">
        <authorList>
            <consortium name="Wellcome Sanger Institute Data Sharing"/>
        </authorList>
    </citation>
    <scope>NUCLEOTIDE SEQUENCE [LARGE SCALE GENOMIC DNA]</scope>
</reference>
<evidence type="ECO:0000256" key="6">
    <source>
        <dbReference type="ARBA" id="ARBA00022530"/>
    </source>
</evidence>
<comment type="subcellular location">
    <subcellularLocation>
        <location evidence="1">Secreted</location>
        <location evidence="1">Extracellular space</location>
        <location evidence="1">Extracellular matrix</location>
    </subcellularLocation>
    <subcellularLocation>
        <location evidence="14">Zona pellucida</location>
    </subcellularLocation>
    <subcellularLocation>
        <location evidence="14">Cell membrane</location>
        <topology evidence="14">Single-pass type I membrane protein</topology>
    </subcellularLocation>
</comment>
<reference evidence="16" key="3">
    <citation type="submission" date="2025-09" db="UniProtKB">
        <authorList>
            <consortium name="Ensembl"/>
        </authorList>
    </citation>
    <scope>IDENTIFICATION</scope>
</reference>
<evidence type="ECO:0000256" key="3">
    <source>
        <dbReference type="ARBA" id="ARBA00017980"/>
    </source>
</evidence>
<dbReference type="GeneTree" id="ENSGT01030000234567"/>
<dbReference type="Ensembl" id="ENSECRT00000013609.1">
    <property type="protein sequence ID" value="ENSECRP00000013376.1"/>
    <property type="gene ID" value="ENSECRG00000008914.1"/>
</dbReference>
<dbReference type="GO" id="GO:0035805">
    <property type="term" value="C:egg coat"/>
    <property type="evidence" value="ECO:0007669"/>
    <property type="project" value="UniProtKB-SubCell"/>
</dbReference>
<evidence type="ECO:0000313" key="16">
    <source>
        <dbReference type="Ensembl" id="ENSECRP00000013376.1"/>
    </source>
</evidence>
<dbReference type="PANTHER" id="PTHR11576:SF2">
    <property type="entry name" value="ZONA PELLUCIDA SPERM-BINDING PROTEIN 3"/>
    <property type="match status" value="1"/>
</dbReference>
<name>A0A8C4S8V5_ERPCA</name>
<evidence type="ECO:0000256" key="2">
    <source>
        <dbReference type="ARBA" id="ARBA00006735"/>
    </source>
</evidence>
<keyword evidence="11 14" id="KW-0472">Membrane</keyword>
<dbReference type="SMART" id="SM00241">
    <property type="entry name" value="ZP"/>
    <property type="match status" value="1"/>
</dbReference>
<dbReference type="Gene3D" id="2.60.40.3210">
    <property type="entry name" value="Zona pellucida, ZP-N domain"/>
    <property type="match status" value="1"/>
</dbReference>
<keyword evidence="6 14" id="KW-0272">Extracellular matrix</keyword>
<evidence type="ECO:0000256" key="1">
    <source>
        <dbReference type="ARBA" id="ARBA00004498"/>
    </source>
</evidence>
<feature type="domain" description="ZP" evidence="15">
    <location>
        <begin position="70"/>
        <end position="330"/>
    </location>
</feature>
<evidence type="ECO:0000256" key="9">
    <source>
        <dbReference type="ARBA" id="ARBA00022729"/>
    </source>
</evidence>
<evidence type="ECO:0000256" key="13">
    <source>
        <dbReference type="ARBA" id="ARBA00023180"/>
    </source>
</evidence>
<evidence type="ECO:0000256" key="12">
    <source>
        <dbReference type="ARBA" id="ARBA00023157"/>
    </source>
</evidence>
<dbReference type="AlphaFoldDB" id="A0A8C4S8V5"/>
<feature type="transmembrane region" description="Helical" evidence="14">
    <location>
        <begin position="412"/>
        <end position="435"/>
    </location>
</feature>
<evidence type="ECO:0000256" key="14">
    <source>
        <dbReference type="RuleBase" id="RU367066"/>
    </source>
</evidence>
<dbReference type="GO" id="GO:0035803">
    <property type="term" value="P:egg coat formation"/>
    <property type="evidence" value="ECO:0007669"/>
    <property type="project" value="UniProtKB-UniRule"/>
</dbReference>
<keyword evidence="17" id="KW-1185">Reference proteome</keyword>
<comment type="similarity">
    <text evidence="2 14">Belongs to the ZP domain family. ZPC subfamily.</text>
</comment>
<dbReference type="PANTHER" id="PTHR11576">
    <property type="entry name" value="ZONA PELLUCIDA SPERM-BINDING PROTEIN 3"/>
    <property type="match status" value="1"/>
</dbReference>
<dbReference type="GO" id="GO:0005886">
    <property type="term" value="C:plasma membrane"/>
    <property type="evidence" value="ECO:0007669"/>
    <property type="project" value="UniProtKB-SubCell"/>
</dbReference>
<comment type="PTM">
    <text evidence="14">Proteolytically cleaved before the transmembrane segment to yield the secreted ectodomain incorporated in the zona pellucida.</text>
</comment>
<dbReference type="GO" id="GO:0007339">
    <property type="term" value="P:binding of sperm to zona pellucida"/>
    <property type="evidence" value="ECO:0007669"/>
    <property type="project" value="UniProtKB-UniRule"/>
</dbReference>
<gene>
    <name evidence="16" type="primary">LOC114648948</name>
</gene>
<sequence>MFWGSLIMGCKVVRTVLLAVGLLNLYFYDVSVAFGFKRFRHPSKAHKAVVIQSEGWAQQRAGSPQSVSAQCTETEVIVSISSDLFGIRHPIQPSDLTLGGCGVTSQVSAPPTFVIEAPLQGCDSNVTMFTDEIVYNFTLEYNPSSIPGIPIMRTNPAVVQIECHYPRNHNVSSNALNPTWVPYTSTISAEDILGFSLDIMNSDWSGPSSTNTFYLGDLINLQASVDNTNHVPLRIFVDNCIASPASDGSAPTYMFIGNHGCFTDAQLTNSSSQFITPRVASSTLQFELDAFRFFDVPTSSIFITCNLTVTLASQSIDSLNKACSYIPGLSMWTSVDGSDWVCNCCDTNCVAGLPGRKKAGKRKQRPRRSALTIPAEWEKTLVVGPLFLKRKPRPVVVEHLAAAEDQQSGSSVLVLGSVLGILALAASTFLGFFLYRKQISN</sequence>
<dbReference type="InterPro" id="IPR001507">
    <property type="entry name" value="ZP_dom"/>
</dbReference>
<evidence type="ECO:0000256" key="4">
    <source>
        <dbReference type="ARBA" id="ARBA00022475"/>
    </source>
</evidence>
<keyword evidence="12 14" id="KW-1015">Disulfide bond</keyword>
<dbReference type="FunFam" id="2.60.40.4100:FF:000002">
    <property type="entry name" value="Zona pellucida sperm-binding protein 3"/>
    <property type="match status" value="1"/>
</dbReference>
<dbReference type="Pfam" id="PF23344">
    <property type="entry name" value="ZP-N"/>
    <property type="match status" value="1"/>
</dbReference>
<dbReference type="GO" id="GO:0032190">
    <property type="term" value="F:acrosin binding"/>
    <property type="evidence" value="ECO:0007669"/>
    <property type="project" value="TreeGrafter"/>
</dbReference>
<keyword evidence="7 14" id="KW-0165">Cleavage on pair of basic residues</keyword>
<dbReference type="Pfam" id="PF00100">
    <property type="entry name" value="Zona_pellucida"/>
    <property type="match status" value="1"/>
</dbReference>
<proteinExistence type="inferred from homology"/>
<evidence type="ECO:0000313" key="17">
    <source>
        <dbReference type="Proteomes" id="UP000694620"/>
    </source>
</evidence>
<evidence type="ECO:0000256" key="10">
    <source>
        <dbReference type="ARBA" id="ARBA00022989"/>
    </source>
</evidence>
<feature type="transmembrane region" description="Helical" evidence="14">
    <location>
        <begin position="12"/>
        <end position="36"/>
    </location>
</feature>
<organism evidence="16 17">
    <name type="scientific">Erpetoichthys calabaricus</name>
    <name type="common">Rope fish</name>
    <name type="synonym">Calamoichthys calabaricus</name>
    <dbReference type="NCBI Taxonomy" id="27687"/>
    <lineage>
        <taxon>Eukaryota</taxon>
        <taxon>Metazoa</taxon>
        <taxon>Chordata</taxon>
        <taxon>Craniata</taxon>
        <taxon>Vertebrata</taxon>
        <taxon>Euteleostomi</taxon>
        <taxon>Actinopterygii</taxon>
        <taxon>Polypteriformes</taxon>
        <taxon>Polypteridae</taxon>
        <taxon>Erpetoichthys</taxon>
    </lineage>
</organism>
<evidence type="ECO:0000259" key="15">
    <source>
        <dbReference type="PROSITE" id="PS51034"/>
    </source>
</evidence>
<keyword evidence="5 14" id="KW-0964">Secreted</keyword>
<reference evidence="16" key="2">
    <citation type="submission" date="2025-08" db="UniProtKB">
        <authorList>
            <consortium name="Ensembl"/>
        </authorList>
    </citation>
    <scope>IDENTIFICATION</scope>
</reference>
<dbReference type="Proteomes" id="UP000694620">
    <property type="component" value="Chromosome 3"/>
</dbReference>
<dbReference type="Gene3D" id="2.60.40.4100">
    <property type="entry name" value="Zona pellucida, ZP-C domain"/>
    <property type="match status" value="1"/>
</dbReference>
<dbReference type="InterPro" id="IPR048290">
    <property type="entry name" value="ZP_chr"/>
</dbReference>
<evidence type="ECO:0000256" key="8">
    <source>
        <dbReference type="ARBA" id="ARBA00022692"/>
    </source>
</evidence>
<evidence type="ECO:0000256" key="5">
    <source>
        <dbReference type="ARBA" id="ARBA00022525"/>
    </source>
</evidence>
<dbReference type="GO" id="GO:2000344">
    <property type="term" value="P:positive regulation of acrosome reaction"/>
    <property type="evidence" value="ECO:0007669"/>
    <property type="project" value="UniProtKB-UniRule"/>
</dbReference>
<evidence type="ECO:0000256" key="11">
    <source>
        <dbReference type="ARBA" id="ARBA00023136"/>
    </source>
</evidence>